<feature type="chain" id="PRO_5007486740" evidence="7">
    <location>
        <begin position="21"/>
        <end position="538"/>
    </location>
</feature>
<evidence type="ECO:0000259" key="8">
    <source>
        <dbReference type="Pfam" id="PF07980"/>
    </source>
</evidence>
<dbReference type="Pfam" id="PF14322">
    <property type="entry name" value="SusD-like_3"/>
    <property type="match status" value="1"/>
</dbReference>
<organism evidence="10">
    <name type="scientific">Bacteroides intestinalis</name>
    <dbReference type="NCBI Taxonomy" id="329854"/>
    <lineage>
        <taxon>Bacteria</taxon>
        <taxon>Pseudomonadati</taxon>
        <taxon>Bacteroidota</taxon>
        <taxon>Bacteroidia</taxon>
        <taxon>Bacteroidales</taxon>
        <taxon>Bacteroidaceae</taxon>
        <taxon>Bacteroides</taxon>
    </lineage>
</organism>
<evidence type="ECO:0000256" key="3">
    <source>
        <dbReference type="ARBA" id="ARBA00022729"/>
    </source>
</evidence>
<dbReference type="Gene3D" id="1.25.40.390">
    <property type="match status" value="1"/>
</dbReference>
<comment type="subcellular location">
    <subcellularLocation>
        <location evidence="1">Cell outer membrane</location>
    </subcellularLocation>
</comment>
<feature type="signal peptide" evidence="7">
    <location>
        <begin position="1"/>
        <end position="20"/>
    </location>
</feature>
<feature type="domain" description="RagB/SusD" evidence="8">
    <location>
        <begin position="373"/>
        <end position="534"/>
    </location>
</feature>
<dbReference type="CDD" id="cd08977">
    <property type="entry name" value="SusD"/>
    <property type="match status" value="1"/>
</dbReference>
<dbReference type="AlphaFoldDB" id="A0A139KSQ3"/>
<dbReference type="InterPro" id="IPR012944">
    <property type="entry name" value="SusD_RagB_dom"/>
</dbReference>
<accession>A0A139KSQ3</accession>
<comment type="caution">
    <text evidence="10">The sequence shown here is derived from an EMBL/GenBank/DDBJ whole genome shotgun (WGS) entry which is preliminary data.</text>
</comment>
<reference evidence="10 11" key="1">
    <citation type="submission" date="2016-02" db="EMBL/GenBank/DDBJ databases">
        <authorList>
            <person name="Wen L."/>
            <person name="He K."/>
            <person name="Yang H."/>
        </authorList>
    </citation>
    <scope>NUCLEOTIDE SEQUENCE [LARGE SCALE GENOMIC DNA]</scope>
    <source>
        <strain evidence="10 11">KLE1704</strain>
    </source>
</reference>
<dbReference type="Pfam" id="PF07980">
    <property type="entry name" value="SusD_RagB"/>
    <property type="match status" value="1"/>
</dbReference>
<keyword evidence="3 7" id="KW-0732">Signal</keyword>
<dbReference type="InterPro" id="IPR011990">
    <property type="entry name" value="TPR-like_helical_dom_sf"/>
</dbReference>
<dbReference type="GeneID" id="66306124"/>
<dbReference type="Proteomes" id="UP000070319">
    <property type="component" value="Unassembled WGS sequence"/>
</dbReference>
<protein>
    <submittedName>
        <fullName evidence="10">SusD family protein</fullName>
    </submittedName>
</protein>
<dbReference type="SUPFAM" id="SSF48452">
    <property type="entry name" value="TPR-like"/>
    <property type="match status" value="1"/>
</dbReference>
<sequence length="538" mass="61624">MKKMNNLFKKICLWSLVVTMASCDFLDTKPYDFVAPETFYQNEKDCTMALAGVYYTLVKGTVYGNNYSLMFSNTDDLSYFAREFDGNPVKNHGAVCNTHDAANAQLFDTWTDLYDGINNANVLLDNIDKAEFPEDKEYIRQRIKGETKFLRAYYHFLLVQGWYEVPIRTETVTDIATSSKAATPHAEALDWIIQEMEDCIDMVDDKEYDKSPSHVKKTIVEGILARVCLWRAGYPSEGGQPFYEKAAKYAKAVYDSKKHKLYQNDIYAIWKMMASDQYDPEYNESMWEAEFIGTRDDGKYTEGRMGNEIGNMQNANCGKGYGAAFYAGSLILWDLYEKNPGDLRRDLAMAPYQIAANGTEKAWGKTAIVERCCGKFRREWEKSTPQHKNFTEENFPILRYADVLLMLAEAELESKGVTTLAVSAINEVRTRAGIGKLPETISADALRQEIRDERGRELCFEALRKYDLIRWGIYVETISKNLANAIEDARWSNKKANRSGAEGFTRSTQDKHQFLPIPNKELSVNTKLEQNSYWNPKK</sequence>
<evidence type="ECO:0000313" key="11">
    <source>
        <dbReference type="Proteomes" id="UP000070319"/>
    </source>
</evidence>
<feature type="domain" description="SusD-like N-terminal" evidence="9">
    <location>
        <begin position="24"/>
        <end position="229"/>
    </location>
</feature>
<dbReference type="RefSeq" id="WP_007216773.1">
    <property type="nucleotide sequence ID" value="NZ_KQ968737.1"/>
</dbReference>
<evidence type="ECO:0000259" key="9">
    <source>
        <dbReference type="Pfam" id="PF14322"/>
    </source>
</evidence>
<dbReference type="PATRIC" id="fig|329854.7.peg.4857"/>
<evidence type="ECO:0000256" key="7">
    <source>
        <dbReference type="SAM" id="SignalP"/>
    </source>
</evidence>
<evidence type="ECO:0000256" key="2">
    <source>
        <dbReference type="ARBA" id="ARBA00006275"/>
    </source>
</evidence>
<name>A0A139KSQ3_9BACE</name>
<feature type="region of interest" description="Disordered" evidence="6">
    <location>
        <begin position="497"/>
        <end position="518"/>
    </location>
</feature>
<dbReference type="InterPro" id="IPR033985">
    <property type="entry name" value="SusD-like_N"/>
</dbReference>
<evidence type="ECO:0000256" key="6">
    <source>
        <dbReference type="SAM" id="MobiDB-lite"/>
    </source>
</evidence>
<evidence type="ECO:0000313" key="10">
    <source>
        <dbReference type="EMBL" id="KXT42200.1"/>
    </source>
</evidence>
<keyword evidence="4" id="KW-0472">Membrane</keyword>
<comment type="similarity">
    <text evidence="2">Belongs to the SusD family.</text>
</comment>
<evidence type="ECO:0000256" key="1">
    <source>
        <dbReference type="ARBA" id="ARBA00004442"/>
    </source>
</evidence>
<evidence type="ECO:0000256" key="4">
    <source>
        <dbReference type="ARBA" id="ARBA00023136"/>
    </source>
</evidence>
<dbReference type="PROSITE" id="PS51257">
    <property type="entry name" value="PROKAR_LIPOPROTEIN"/>
    <property type="match status" value="1"/>
</dbReference>
<evidence type="ECO:0000256" key="5">
    <source>
        <dbReference type="ARBA" id="ARBA00023237"/>
    </source>
</evidence>
<proteinExistence type="inferred from homology"/>
<dbReference type="EMBL" id="LTDF01000167">
    <property type="protein sequence ID" value="KXT42200.1"/>
    <property type="molecule type" value="Genomic_DNA"/>
</dbReference>
<gene>
    <name evidence="10" type="ORF">HMPREF2531_04786</name>
</gene>
<dbReference type="GO" id="GO:0009279">
    <property type="term" value="C:cell outer membrane"/>
    <property type="evidence" value="ECO:0007669"/>
    <property type="project" value="UniProtKB-SubCell"/>
</dbReference>
<keyword evidence="5" id="KW-0998">Cell outer membrane</keyword>